<evidence type="ECO:0000313" key="1">
    <source>
        <dbReference type="EMBL" id="MPC21058.1"/>
    </source>
</evidence>
<dbReference type="EMBL" id="VSRR010000938">
    <property type="protein sequence ID" value="MPC21058.1"/>
    <property type="molecule type" value="Genomic_DNA"/>
</dbReference>
<organism evidence="1 2">
    <name type="scientific">Portunus trituberculatus</name>
    <name type="common">Swimming crab</name>
    <name type="synonym">Neptunus trituberculatus</name>
    <dbReference type="NCBI Taxonomy" id="210409"/>
    <lineage>
        <taxon>Eukaryota</taxon>
        <taxon>Metazoa</taxon>
        <taxon>Ecdysozoa</taxon>
        <taxon>Arthropoda</taxon>
        <taxon>Crustacea</taxon>
        <taxon>Multicrustacea</taxon>
        <taxon>Malacostraca</taxon>
        <taxon>Eumalacostraca</taxon>
        <taxon>Eucarida</taxon>
        <taxon>Decapoda</taxon>
        <taxon>Pleocyemata</taxon>
        <taxon>Brachyura</taxon>
        <taxon>Eubrachyura</taxon>
        <taxon>Portunoidea</taxon>
        <taxon>Portunidae</taxon>
        <taxon>Portuninae</taxon>
        <taxon>Portunus</taxon>
    </lineage>
</organism>
<sequence length="121" mass="13894">MKGFTITIRTTSAYSLLSHEILWQVHRPQWNGNGLDGLEKRWLARNFISSNNNDLAVLTLCFALLILLFSSETADGSPVRIVNIVKPPCRRCYVYYNRRCNFDPFQCSYADASPNSPYRLT</sequence>
<comment type="caution">
    <text evidence="1">The sequence shown here is derived from an EMBL/GenBank/DDBJ whole genome shotgun (WGS) entry which is preliminary data.</text>
</comment>
<gene>
    <name evidence="1" type="ORF">E2C01_014031</name>
</gene>
<accession>A0A5B7DI32</accession>
<evidence type="ECO:0000313" key="2">
    <source>
        <dbReference type="Proteomes" id="UP000324222"/>
    </source>
</evidence>
<name>A0A5B7DI32_PORTR</name>
<proteinExistence type="predicted"/>
<keyword evidence="2" id="KW-1185">Reference proteome</keyword>
<reference evidence="1 2" key="1">
    <citation type="submission" date="2019-05" db="EMBL/GenBank/DDBJ databases">
        <title>Another draft genome of Portunus trituberculatus and its Hox gene families provides insights of decapod evolution.</title>
        <authorList>
            <person name="Jeong J.-H."/>
            <person name="Song I."/>
            <person name="Kim S."/>
            <person name="Choi T."/>
            <person name="Kim D."/>
            <person name="Ryu S."/>
            <person name="Kim W."/>
        </authorList>
    </citation>
    <scope>NUCLEOTIDE SEQUENCE [LARGE SCALE GENOMIC DNA]</scope>
    <source>
        <tissue evidence="1">Muscle</tissue>
    </source>
</reference>
<protein>
    <submittedName>
        <fullName evidence="1">Uncharacterized protein</fullName>
    </submittedName>
</protein>
<dbReference type="Proteomes" id="UP000324222">
    <property type="component" value="Unassembled WGS sequence"/>
</dbReference>
<dbReference type="AlphaFoldDB" id="A0A5B7DI32"/>